<dbReference type="EMBL" id="JAERWL010000006">
    <property type="protein sequence ID" value="MBM9476208.1"/>
    <property type="molecule type" value="Genomic_DNA"/>
</dbReference>
<evidence type="ECO:0000256" key="1">
    <source>
        <dbReference type="SAM" id="Phobius"/>
    </source>
</evidence>
<proteinExistence type="predicted"/>
<protein>
    <submittedName>
        <fullName evidence="2">Uncharacterized protein</fullName>
    </submittedName>
</protein>
<dbReference type="RefSeq" id="WP_205256294.1">
    <property type="nucleotide sequence ID" value="NZ_BAAAPV010000001.1"/>
</dbReference>
<dbReference type="AlphaFoldDB" id="A0A938YK66"/>
<reference evidence="2" key="1">
    <citation type="submission" date="2021-01" db="EMBL/GenBank/DDBJ databases">
        <title>KCTC 19127 draft genome.</title>
        <authorList>
            <person name="An D."/>
        </authorList>
    </citation>
    <scope>NUCLEOTIDE SEQUENCE</scope>
    <source>
        <strain evidence="2">KCTC 19127</strain>
    </source>
</reference>
<organism evidence="2 3">
    <name type="scientific">Nakamurella flavida</name>
    <dbReference type="NCBI Taxonomy" id="363630"/>
    <lineage>
        <taxon>Bacteria</taxon>
        <taxon>Bacillati</taxon>
        <taxon>Actinomycetota</taxon>
        <taxon>Actinomycetes</taxon>
        <taxon>Nakamurellales</taxon>
        <taxon>Nakamurellaceae</taxon>
        <taxon>Nakamurella</taxon>
    </lineage>
</organism>
<name>A0A938YK66_9ACTN</name>
<keyword evidence="1" id="KW-0812">Transmembrane</keyword>
<feature type="transmembrane region" description="Helical" evidence="1">
    <location>
        <begin position="66"/>
        <end position="92"/>
    </location>
</feature>
<gene>
    <name evidence="2" type="ORF">JL107_07100</name>
</gene>
<accession>A0A938YK66</accession>
<keyword evidence="1" id="KW-0472">Membrane</keyword>
<evidence type="ECO:0000313" key="3">
    <source>
        <dbReference type="Proteomes" id="UP000663801"/>
    </source>
</evidence>
<dbReference type="Proteomes" id="UP000663801">
    <property type="component" value="Unassembled WGS sequence"/>
</dbReference>
<comment type="caution">
    <text evidence="2">The sequence shown here is derived from an EMBL/GenBank/DDBJ whole genome shotgun (WGS) entry which is preliminary data.</text>
</comment>
<feature type="transmembrane region" description="Helical" evidence="1">
    <location>
        <begin position="27"/>
        <end position="46"/>
    </location>
</feature>
<keyword evidence="3" id="KW-1185">Reference proteome</keyword>
<sequence>MDVNSTNTQDGSTEMTLQPPRLTPAGLWWWGLGLTAVAIAMSWLYFPVVDTLPRSTQAYAFLTQAYLSPLLTVGLLVGPILIAAGLVLRAVLPAERSPRPSDEDRLPTVF</sequence>
<keyword evidence="1" id="KW-1133">Transmembrane helix</keyword>
<evidence type="ECO:0000313" key="2">
    <source>
        <dbReference type="EMBL" id="MBM9476208.1"/>
    </source>
</evidence>